<protein>
    <submittedName>
        <fullName evidence="4">UDP-sulfoquinovose synthase</fullName>
    </submittedName>
</protein>
<dbReference type="SUPFAM" id="SSF51735">
    <property type="entry name" value="NAD(P)-binding Rossmann-fold domains"/>
    <property type="match status" value="1"/>
</dbReference>
<feature type="domain" description="NAD-dependent epimerase/dehydratase" evidence="3">
    <location>
        <begin position="49"/>
        <end position="340"/>
    </location>
</feature>
<name>A0A1H4UIB9_9BRAD</name>
<dbReference type="Gene3D" id="3.90.25.10">
    <property type="entry name" value="UDP-galactose 4-epimerase, domain 1"/>
    <property type="match status" value="1"/>
</dbReference>
<evidence type="ECO:0000313" key="4">
    <source>
        <dbReference type="EMBL" id="SEC68489.1"/>
    </source>
</evidence>
<dbReference type="Pfam" id="PF01370">
    <property type="entry name" value="Epimerase"/>
    <property type="match status" value="1"/>
</dbReference>
<sequence>MTLGAPAVWMEDAMFPYEHPKPFGGRSYEALTFVSRMSIDIAESASVKILVLGGDGFCGWPAALYLSARGHEVVIVDNLSRRNIDNELETSSLTPIRPIGERVRAWAELTGKPIGFHNINVAEQYHRLLTLIVEFEPDTIVHFAEQRAAPYSMKSSYHKRYTVNNNLNATNNLLTAVVESGVDSHIVHLGTMGVYGYGASGIAIPEGYLPIKVENGDQVIHREILYPADPGSVYHLTKTQDQLLFAFYNKNDMVRITDLHQGIVWGTQTDETLRDDRLINRFDYDGDYGTVLNRFIMQAVIGYPLTVHGSGRQTRSFINIRDSVRCVELAILTPPKKGERVRIFNQMTEAFALIDLAQMIASLTGAKIAHLPNPRKEPEANGLHVENRSLIELGLRPIKLDHGLLREISEVPKRYAANCDRSKIPGTAKW</sequence>
<evidence type="ECO:0000259" key="3">
    <source>
        <dbReference type="Pfam" id="PF01370"/>
    </source>
</evidence>
<organism evidence="4 5">
    <name type="scientific">Bradyrhizobium erythrophlei</name>
    <dbReference type="NCBI Taxonomy" id="1437360"/>
    <lineage>
        <taxon>Bacteria</taxon>
        <taxon>Pseudomonadati</taxon>
        <taxon>Pseudomonadota</taxon>
        <taxon>Alphaproteobacteria</taxon>
        <taxon>Hyphomicrobiales</taxon>
        <taxon>Nitrobacteraceae</taxon>
        <taxon>Bradyrhizobium</taxon>
    </lineage>
</organism>
<comment type="similarity">
    <text evidence="2">Belongs to the NAD(P)-dependent epimerase/dehydratase family.</text>
</comment>
<dbReference type="PANTHER" id="PTHR43000">
    <property type="entry name" value="DTDP-D-GLUCOSE 4,6-DEHYDRATASE-RELATED"/>
    <property type="match status" value="1"/>
</dbReference>
<evidence type="ECO:0000256" key="1">
    <source>
        <dbReference type="ARBA" id="ARBA00005125"/>
    </source>
</evidence>
<evidence type="ECO:0000313" key="5">
    <source>
        <dbReference type="Proteomes" id="UP000198992"/>
    </source>
</evidence>
<proteinExistence type="inferred from homology"/>
<reference evidence="4 5" key="1">
    <citation type="submission" date="2016-10" db="EMBL/GenBank/DDBJ databases">
        <authorList>
            <person name="de Groot N.N."/>
        </authorList>
    </citation>
    <scope>NUCLEOTIDE SEQUENCE [LARGE SCALE GENOMIC DNA]</scope>
    <source>
        <strain evidence="4 5">MT12</strain>
    </source>
</reference>
<comment type="pathway">
    <text evidence="1">Bacterial outer membrane biogenesis; LPS O-antigen biosynthesis.</text>
</comment>
<dbReference type="InterPro" id="IPR036291">
    <property type="entry name" value="NAD(P)-bd_dom_sf"/>
</dbReference>
<gene>
    <name evidence="4" type="ORF">SAMN05444164_2467</name>
</gene>
<dbReference type="EMBL" id="FNTH01000001">
    <property type="protein sequence ID" value="SEC68489.1"/>
    <property type="molecule type" value="Genomic_DNA"/>
</dbReference>
<accession>A0A1H4UIB9</accession>
<dbReference type="Gene3D" id="3.40.50.720">
    <property type="entry name" value="NAD(P)-binding Rossmann-like Domain"/>
    <property type="match status" value="1"/>
</dbReference>
<dbReference type="InterPro" id="IPR001509">
    <property type="entry name" value="Epimerase_deHydtase"/>
</dbReference>
<dbReference type="AlphaFoldDB" id="A0A1H4UIB9"/>
<evidence type="ECO:0000256" key="2">
    <source>
        <dbReference type="ARBA" id="ARBA00007637"/>
    </source>
</evidence>
<dbReference type="Proteomes" id="UP000198992">
    <property type="component" value="Unassembled WGS sequence"/>
</dbReference>